<dbReference type="RefSeq" id="WP_283078514.1">
    <property type="nucleotide sequence ID" value="NZ_CP121671.1"/>
</dbReference>
<dbReference type="CDD" id="cd07064">
    <property type="entry name" value="AlkD_like_1"/>
    <property type="match status" value="1"/>
</dbReference>
<dbReference type="Pfam" id="PF08713">
    <property type="entry name" value="DNA_alkylation"/>
    <property type="match status" value="1"/>
</dbReference>
<dbReference type="InterPro" id="IPR014825">
    <property type="entry name" value="DNA_alkylation"/>
</dbReference>
<keyword evidence="2" id="KW-1185">Reference proteome</keyword>
<dbReference type="PANTHER" id="PTHR34070">
    <property type="entry name" value="ARMADILLO-TYPE FOLD"/>
    <property type="match status" value="1"/>
</dbReference>
<dbReference type="SUPFAM" id="SSF48371">
    <property type="entry name" value="ARM repeat"/>
    <property type="match status" value="1"/>
</dbReference>
<name>A0ABY8J4N7_9BACI</name>
<dbReference type="Gene3D" id="1.20.1660.10">
    <property type="entry name" value="Hypothetical protein (EF3068)"/>
    <property type="match status" value="1"/>
</dbReference>
<accession>A0ABY8J4N7</accession>
<reference evidence="1 2" key="1">
    <citation type="submission" date="2023-04" db="EMBL/GenBank/DDBJ databases">
        <title>Genome sequence of Halobacillus naozhouensis KACC 21980.</title>
        <authorList>
            <person name="Kim S."/>
            <person name="Heo J."/>
            <person name="Kwon S.-W."/>
        </authorList>
    </citation>
    <scope>NUCLEOTIDE SEQUENCE [LARGE SCALE GENOMIC DNA]</scope>
    <source>
        <strain evidence="1 2">KCTC 13234</strain>
    </source>
</reference>
<evidence type="ECO:0000313" key="2">
    <source>
        <dbReference type="Proteomes" id="UP001221597"/>
    </source>
</evidence>
<evidence type="ECO:0000313" key="1">
    <source>
        <dbReference type="EMBL" id="WFT76564.1"/>
    </source>
</evidence>
<dbReference type="PANTHER" id="PTHR34070:SF1">
    <property type="entry name" value="DNA ALKYLATION REPAIR PROTEIN"/>
    <property type="match status" value="1"/>
</dbReference>
<protein>
    <submittedName>
        <fullName evidence="1">DNA alkylation repair protein</fullName>
    </submittedName>
</protein>
<dbReference type="EMBL" id="CP121671">
    <property type="protein sequence ID" value="WFT76564.1"/>
    <property type="molecule type" value="Genomic_DNA"/>
</dbReference>
<dbReference type="Gene3D" id="1.25.40.290">
    <property type="entry name" value="ARM repeat domains"/>
    <property type="match status" value="1"/>
</dbReference>
<organism evidence="1 2">
    <name type="scientific">Halobacillus naozhouensis</name>
    <dbReference type="NCBI Taxonomy" id="554880"/>
    <lineage>
        <taxon>Bacteria</taxon>
        <taxon>Bacillati</taxon>
        <taxon>Bacillota</taxon>
        <taxon>Bacilli</taxon>
        <taxon>Bacillales</taxon>
        <taxon>Bacillaceae</taxon>
        <taxon>Halobacillus</taxon>
    </lineage>
</organism>
<dbReference type="InterPro" id="IPR016024">
    <property type="entry name" value="ARM-type_fold"/>
</dbReference>
<proteinExistence type="predicted"/>
<gene>
    <name evidence="1" type="ORF">P9989_09465</name>
</gene>
<sequence>MEQSVLIKDAIVNEFKTHRNPAQTEAMESYMKDQFSFYGLKTPERSKLVKQWLKSYASITYSERVETALLLFQERERECHYAALALLEQVSNQPPVSAIAVYKQLLTLKPWWDTVDMISSKLCGDYLLHYNDELTTITESWSRSEHLWVRRASLLNQLKFKDKTDEQLLYRTIHTLKHEKEFFIEKAIGWVLREYSKTAPESVIAFIESTELRSLSRREGLKWMKNKGLYPAPTKV</sequence>
<dbReference type="Proteomes" id="UP001221597">
    <property type="component" value="Chromosome"/>
</dbReference>